<evidence type="ECO:0000313" key="3">
    <source>
        <dbReference type="Proteomes" id="UP000199496"/>
    </source>
</evidence>
<dbReference type="Gene3D" id="3.40.630.30">
    <property type="match status" value="1"/>
</dbReference>
<proteinExistence type="predicted"/>
<dbReference type="EMBL" id="FOFO01000015">
    <property type="protein sequence ID" value="SEQ06764.1"/>
    <property type="molecule type" value="Genomic_DNA"/>
</dbReference>
<protein>
    <submittedName>
        <fullName evidence="2">Acetyltransferase (GNAT) family protein</fullName>
    </submittedName>
</protein>
<feature type="domain" description="N-acetyltransferase" evidence="1">
    <location>
        <begin position="8"/>
        <end position="162"/>
    </location>
</feature>
<dbReference type="PROSITE" id="PS51186">
    <property type="entry name" value="GNAT"/>
    <property type="match status" value="1"/>
</dbReference>
<keyword evidence="2" id="KW-0808">Transferase</keyword>
<dbReference type="Pfam" id="PF00583">
    <property type="entry name" value="Acetyltransf_1"/>
    <property type="match status" value="1"/>
</dbReference>
<reference evidence="2 3" key="1">
    <citation type="submission" date="2016-10" db="EMBL/GenBank/DDBJ databases">
        <authorList>
            <person name="de Groot N.N."/>
        </authorList>
    </citation>
    <scope>NUCLEOTIDE SEQUENCE [LARGE SCALE GENOMIC DNA]</scope>
    <source>
        <strain evidence="2 3">B7-7</strain>
    </source>
</reference>
<dbReference type="RefSeq" id="WP_143339696.1">
    <property type="nucleotide sequence ID" value="NZ_FOFO01000015.1"/>
</dbReference>
<dbReference type="SUPFAM" id="SSF55729">
    <property type="entry name" value="Acyl-CoA N-acyltransferases (Nat)"/>
    <property type="match status" value="1"/>
</dbReference>
<dbReference type="InterPro" id="IPR000182">
    <property type="entry name" value="GNAT_dom"/>
</dbReference>
<dbReference type="GO" id="GO:0016747">
    <property type="term" value="F:acyltransferase activity, transferring groups other than amino-acyl groups"/>
    <property type="evidence" value="ECO:0007669"/>
    <property type="project" value="InterPro"/>
</dbReference>
<dbReference type="OrthoDB" id="273614at2"/>
<evidence type="ECO:0000259" key="1">
    <source>
        <dbReference type="PROSITE" id="PS51186"/>
    </source>
</evidence>
<dbReference type="AlphaFoldDB" id="A0A1H9D007"/>
<keyword evidence="3" id="KW-1185">Reference proteome</keyword>
<evidence type="ECO:0000313" key="2">
    <source>
        <dbReference type="EMBL" id="SEQ06764.1"/>
    </source>
</evidence>
<gene>
    <name evidence="2" type="ORF">SAMN05421693_11573</name>
</gene>
<dbReference type="CDD" id="cd04301">
    <property type="entry name" value="NAT_SF"/>
    <property type="match status" value="1"/>
</dbReference>
<name>A0A1H9D007_9GAMM</name>
<dbReference type="Proteomes" id="UP000199496">
    <property type="component" value="Unassembled WGS sequence"/>
</dbReference>
<dbReference type="STRING" id="867345.SAMN05421693_11573"/>
<accession>A0A1H9D007</accession>
<organism evidence="2 3">
    <name type="scientific">Ectothiorhodospira magna</name>
    <dbReference type="NCBI Taxonomy" id="867345"/>
    <lineage>
        <taxon>Bacteria</taxon>
        <taxon>Pseudomonadati</taxon>
        <taxon>Pseudomonadota</taxon>
        <taxon>Gammaproteobacteria</taxon>
        <taxon>Chromatiales</taxon>
        <taxon>Ectothiorhodospiraceae</taxon>
        <taxon>Ectothiorhodospira</taxon>
    </lineage>
</organism>
<dbReference type="InterPro" id="IPR016181">
    <property type="entry name" value="Acyl_CoA_acyltransferase"/>
</dbReference>
<sequence>MAYDTSRLVIRTAEAADLEIIGQLPADAREADRVFPGATYPPSVAWLQGVMADSDWAAVVECRGEVVALGMLHALEPGGAGFVRHLVVRSDLRGRGIGAHLLDHLMAHAFREARCREIHVQVATEAVPALLMCYEKGFMPYGMNGYKDAQGQAGVLMHLRLGKREFDEGD</sequence>